<gene>
    <name evidence="3" type="ORF">BDU57DRAFT_585203</name>
</gene>
<feature type="region of interest" description="Disordered" evidence="1">
    <location>
        <begin position="215"/>
        <end position="254"/>
    </location>
</feature>
<dbReference type="SMART" id="SM00456">
    <property type="entry name" value="WW"/>
    <property type="match status" value="1"/>
</dbReference>
<feature type="compositionally biased region" description="Basic residues" evidence="1">
    <location>
        <begin position="245"/>
        <end position="254"/>
    </location>
</feature>
<dbReference type="AlphaFoldDB" id="A0A6A5QTX2"/>
<dbReference type="Gene3D" id="2.20.70.10">
    <property type="match status" value="1"/>
</dbReference>
<dbReference type="CDD" id="cd00201">
    <property type="entry name" value="WW"/>
    <property type="match status" value="1"/>
</dbReference>
<dbReference type="OrthoDB" id="2444812at2759"/>
<sequence>MSAVRNIGELASAVAPPGGGNEEGATATEDPPLPDEEAPPLPDEPVPTEADDGWDAQWDATAQDWYFINSKTGVTQWENPRVPQATTSSHVPTPISSAAHASSSGALGTSSPPSRRKWGGYNPAIHGSYDPNADYALEAQKEEEAEEAAAAAAAAAAGFHGNNLQDYTAQAHFNRFTGKFQQAGVGPAMHNDENKSKRQMTAFFDVDAAANCHDGRSLKAERRNKTLSKKELKAVKEKRKADKEHKRRAWLLQD</sequence>
<dbReference type="InterPro" id="IPR036020">
    <property type="entry name" value="WW_dom_sf"/>
</dbReference>
<feature type="region of interest" description="Disordered" evidence="1">
    <location>
        <begin position="1"/>
        <end position="62"/>
    </location>
</feature>
<evidence type="ECO:0000313" key="4">
    <source>
        <dbReference type="Proteomes" id="UP000800096"/>
    </source>
</evidence>
<accession>A0A6A5QTX2</accession>
<dbReference type="PROSITE" id="PS01159">
    <property type="entry name" value="WW_DOMAIN_1"/>
    <property type="match status" value="1"/>
</dbReference>
<name>A0A6A5QTX2_AMPQU</name>
<dbReference type="InterPro" id="IPR001202">
    <property type="entry name" value="WW_dom"/>
</dbReference>
<keyword evidence="4" id="KW-1185">Reference proteome</keyword>
<proteinExistence type="predicted"/>
<organism evidence="3 4">
    <name type="scientific">Ampelomyces quisqualis</name>
    <name type="common">Powdery mildew agent</name>
    <dbReference type="NCBI Taxonomy" id="50730"/>
    <lineage>
        <taxon>Eukaryota</taxon>
        <taxon>Fungi</taxon>
        <taxon>Dikarya</taxon>
        <taxon>Ascomycota</taxon>
        <taxon>Pezizomycotina</taxon>
        <taxon>Dothideomycetes</taxon>
        <taxon>Pleosporomycetidae</taxon>
        <taxon>Pleosporales</taxon>
        <taxon>Pleosporineae</taxon>
        <taxon>Phaeosphaeriaceae</taxon>
        <taxon>Ampelomyces</taxon>
    </lineage>
</organism>
<feature type="compositionally biased region" description="Low complexity" evidence="1">
    <location>
        <begin position="92"/>
        <end position="113"/>
    </location>
</feature>
<feature type="domain" description="WW" evidence="2">
    <location>
        <begin position="48"/>
        <end position="82"/>
    </location>
</feature>
<feature type="region of interest" description="Disordered" evidence="1">
    <location>
        <begin position="75"/>
        <end position="155"/>
    </location>
</feature>
<protein>
    <recommendedName>
        <fullName evidence="2">WW domain-containing protein</fullName>
    </recommendedName>
</protein>
<evidence type="ECO:0000259" key="2">
    <source>
        <dbReference type="PROSITE" id="PS50020"/>
    </source>
</evidence>
<evidence type="ECO:0000256" key="1">
    <source>
        <dbReference type="SAM" id="MobiDB-lite"/>
    </source>
</evidence>
<reference evidence="3" key="1">
    <citation type="journal article" date="2020" name="Stud. Mycol.">
        <title>101 Dothideomycetes genomes: a test case for predicting lifestyles and emergence of pathogens.</title>
        <authorList>
            <person name="Haridas S."/>
            <person name="Albert R."/>
            <person name="Binder M."/>
            <person name="Bloem J."/>
            <person name="Labutti K."/>
            <person name="Salamov A."/>
            <person name="Andreopoulos B."/>
            <person name="Baker S."/>
            <person name="Barry K."/>
            <person name="Bills G."/>
            <person name="Bluhm B."/>
            <person name="Cannon C."/>
            <person name="Castanera R."/>
            <person name="Culley D."/>
            <person name="Daum C."/>
            <person name="Ezra D."/>
            <person name="Gonzalez J."/>
            <person name="Henrissat B."/>
            <person name="Kuo A."/>
            <person name="Liang C."/>
            <person name="Lipzen A."/>
            <person name="Lutzoni F."/>
            <person name="Magnuson J."/>
            <person name="Mondo S."/>
            <person name="Nolan M."/>
            <person name="Ohm R."/>
            <person name="Pangilinan J."/>
            <person name="Park H.-J."/>
            <person name="Ramirez L."/>
            <person name="Alfaro M."/>
            <person name="Sun H."/>
            <person name="Tritt A."/>
            <person name="Yoshinaga Y."/>
            <person name="Zwiers L.-H."/>
            <person name="Turgeon B."/>
            <person name="Goodwin S."/>
            <person name="Spatafora J."/>
            <person name="Crous P."/>
            <person name="Grigoriev I."/>
        </authorList>
    </citation>
    <scope>NUCLEOTIDE SEQUENCE</scope>
    <source>
        <strain evidence="3">HMLAC05119</strain>
    </source>
</reference>
<dbReference type="SUPFAM" id="SSF51045">
    <property type="entry name" value="WW domain"/>
    <property type="match status" value="1"/>
</dbReference>
<feature type="compositionally biased region" description="Polar residues" evidence="1">
    <location>
        <begin position="75"/>
        <end position="91"/>
    </location>
</feature>
<dbReference type="Pfam" id="PF00397">
    <property type="entry name" value="WW"/>
    <property type="match status" value="1"/>
</dbReference>
<dbReference type="Proteomes" id="UP000800096">
    <property type="component" value="Unassembled WGS sequence"/>
</dbReference>
<feature type="compositionally biased region" description="Basic and acidic residues" evidence="1">
    <location>
        <begin position="215"/>
        <end position="244"/>
    </location>
</feature>
<evidence type="ECO:0000313" key="3">
    <source>
        <dbReference type="EMBL" id="KAF1918872.1"/>
    </source>
</evidence>
<dbReference type="EMBL" id="ML979133">
    <property type="protein sequence ID" value="KAF1918872.1"/>
    <property type="molecule type" value="Genomic_DNA"/>
</dbReference>
<dbReference type="PROSITE" id="PS50020">
    <property type="entry name" value="WW_DOMAIN_2"/>
    <property type="match status" value="1"/>
</dbReference>